<feature type="compositionally biased region" description="Basic and acidic residues" evidence="2">
    <location>
        <begin position="162"/>
        <end position="171"/>
    </location>
</feature>
<keyword evidence="1" id="KW-0808">Transferase</keyword>
<proteinExistence type="predicted"/>
<name>A0ABP9G8D6_9ACTN</name>
<keyword evidence="1" id="KW-0723">Serine/threonine-protein kinase</keyword>
<dbReference type="PANTHER" id="PTHR35526">
    <property type="entry name" value="ANTI-SIGMA-F FACTOR RSBW-RELATED"/>
    <property type="match status" value="1"/>
</dbReference>
<evidence type="ECO:0000259" key="3">
    <source>
        <dbReference type="Pfam" id="PF13581"/>
    </source>
</evidence>
<dbReference type="InterPro" id="IPR036890">
    <property type="entry name" value="HATPase_C_sf"/>
</dbReference>
<dbReference type="Gene3D" id="3.30.565.10">
    <property type="entry name" value="Histidine kinase-like ATPase, C-terminal domain"/>
    <property type="match status" value="1"/>
</dbReference>
<sequence length="171" mass="18595">MDVYSASFPGRPENVADARNWLDDLLHRRTAGDRPVPGNTRATAVLLLSELATNALRHTRSGDGGGYNVRLSLAVGALRVEVEDDGPLGARVPRQRTASPDEESGRGLALVAAFADAWGPRCLGRGAYFRLMWPDRAAPPLPRRRRRPGRTYEAGNPFAPPRRADGGDARM</sequence>
<accession>A0ABP9G8D6</accession>
<dbReference type="SUPFAM" id="SSF55874">
    <property type="entry name" value="ATPase domain of HSP90 chaperone/DNA topoisomerase II/histidine kinase"/>
    <property type="match status" value="1"/>
</dbReference>
<reference evidence="5" key="1">
    <citation type="journal article" date="2019" name="Int. J. Syst. Evol. Microbiol.">
        <title>The Global Catalogue of Microorganisms (GCM) 10K type strain sequencing project: providing services to taxonomists for standard genome sequencing and annotation.</title>
        <authorList>
            <consortium name="The Broad Institute Genomics Platform"/>
            <consortium name="The Broad Institute Genome Sequencing Center for Infectious Disease"/>
            <person name="Wu L."/>
            <person name="Ma J."/>
        </authorList>
    </citation>
    <scope>NUCLEOTIDE SEQUENCE [LARGE SCALE GENOMIC DNA]</scope>
    <source>
        <strain evidence="5">JCM 18123</strain>
    </source>
</reference>
<dbReference type="CDD" id="cd16936">
    <property type="entry name" value="HATPase_RsbW-like"/>
    <property type="match status" value="1"/>
</dbReference>
<dbReference type="PANTHER" id="PTHR35526:SF3">
    <property type="entry name" value="ANTI-SIGMA-F FACTOR RSBW"/>
    <property type="match status" value="1"/>
</dbReference>
<keyword evidence="1" id="KW-0418">Kinase</keyword>
<dbReference type="InterPro" id="IPR003594">
    <property type="entry name" value="HATPase_dom"/>
</dbReference>
<organism evidence="4 5">
    <name type="scientific">Streptomonospora halophila</name>
    <dbReference type="NCBI Taxonomy" id="427369"/>
    <lineage>
        <taxon>Bacteria</taxon>
        <taxon>Bacillati</taxon>
        <taxon>Actinomycetota</taxon>
        <taxon>Actinomycetes</taxon>
        <taxon>Streptosporangiales</taxon>
        <taxon>Nocardiopsidaceae</taxon>
        <taxon>Streptomonospora</taxon>
    </lineage>
</organism>
<dbReference type="Proteomes" id="UP001499993">
    <property type="component" value="Unassembled WGS sequence"/>
</dbReference>
<protein>
    <recommendedName>
        <fullName evidence="3">Histidine kinase/HSP90-like ATPase domain-containing protein</fullName>
    </recommendedName>
</protein>
<comment type="caution">
    <text evidence="4">The sequence shown here is derived from an EMBL/GenBank/DDBJ whole genome shotgun (WGS) entry which is preliminary data.</text>
</comment>
<evidence type="ECO:0000313" key="4">
    <source>
        <dbReference type="EMBL" id="GAA4925916.1"/>
    </source>
</evidence>
<feature type="region of interest" description="Disordered" evidence="2">
    <location>
        <begin position="139"/>
        <end position="171"/>
    </location>
</feature>
<dbReference type="RefSeq" id="WP_345554938.1">
    <property type="nucleotide sequence ID" value="NZ_BAABIK010000001.1"/>
</dbReference>
<evidence type="ECO:0000313" key="5">
    <source>
        <dbReference type="Proteomes" id="UP001499993"/>
    </source>
</evidence>
<gene>
    <name evidence="4" type="ORF">GCM10023224_00700</name>
</gene>
<keyword evidence="5" id="KW-1185">Reference proteome</keyword>
<dbReference type="Pfam" id="PF13581">
    <property type="entry name" value="HATPase_c_2"/>
    <property type="match status" value="1"/>
</dbReference>
<feature type="domain" description="Histidine kinase/HSP90-like ATPase" evidence="3">
    <location>
        <begin position="8"/>
        <end position="117"/>
    </location>
</feature>
<evidence type="ECO:0000256" key="1">
    <source>
        <dbReference type="ARBA" id="ARBA00022527"/>
    </source>
</evidence>
<dbReference type="InterPro" id="IPR050267">
    <property type="entry name" value="Anti-sigma-factor_SerPK"/>
</dbReference>
<evidence type="ECO:0000256" key="2">
    <source>
        <dbReference type="SAM" id="MobiDB-lite"/>
    </source>
</evidence>
<dbReference type="EMBL" id="BAABIK010000001">
    <property type="protein sequence ID" value="GAA4925916.1"/>
    <property type="molecule type" value="Genomic_DNA"/>
</dbReference>